<evidence type="ECO:0000259" key="2">
    <source>
        <dbReference type="Pfam" id="PF13518"/>
    </source>
</evidence>
<gene>
    <name evidence="3" type="ORF">Pmani_004519</name>
</gene>
<dbReference type="Proteomes" id="UP001292094">
    <property type="component" value="Unassembled WGS sequence"/>
</dbReference>
<sequence length="85" mass="9525">MNRQENLIAQRRQIIGLQEAEHRVRAIGHIIELSPTTVAKWIRRWNESGDLRDTGKPVQTSVKRHAADTSAATCGATCQCTELVM</sequence>
<keyword evidence="4" id="KW-1185">Reference proteome</keyword>
<comment type="subcellular location">
    <subcellularLocation>
        <location evidence="1">Nucleus</location>
    </subcellularLocation>
</comment>
<dbReference type="Gene3D" id="1.10.10.10">
    <property type="entry name" value="Winged helix-like DNA-binding domain superfamily/Winged helix DNA-binding domain"/>
    <property type="match status" value="1"/>
</dbReference>
<organism evidence="3 4">
    <name type="scientific">Petrolisthes manimaculis</name>
    <dbReference type="NCBI Taxonomy" id="1843537"/>
    <lineage>
        <taxon>Eukaryota</taxon>
        <taxon>Metazoa</taxon>
        <taxon>Ecdysozoa</taxon>
        <taxon>Arthropoda</taxon>
        <taxon>Crustacea</taxon>
        <taxon>Multicrustacea</taxon>
        <taxon>Malacostraca</taxon>
        <taxon>Eumalacostraca</taxon>
        <taxon>Eucarida</taxon>
        <taxon>Decapoda</taxon>
        <taxon>Pleocyemata</taxon>
        <taxon>Anomura</taxon>
        <taxon>Galatheoidea</taxon>
        <taxon>Porcellanidae</taxon>
        <taxon>Petrolisthes</taxon>
    </lineage>
</organism>
<feature type="domain" description="Insertion element IS150 protein InsJ-like helix-turn-helix" evidence="2">
    <location>
        <begin position="10"/>
        <end position="51"/>
    </location>
</feature>
<reference evidence="3" key="1">
    <citation type="submission" date="2023-11" db="EMBL/GenBank/DDBJ databases">
        <title>Genome assemblies of two species of porcelain crab, Petrolisthes cinctipes and Petrolisthes manimaculis (Anomura: Porcellanidae).</title>
        <authorList>
            <person name="Angst P."/>
        </authorList>
    </citation>
    <scope>NUCLEOTIDE SEQUENCE</scope>
    <source>
        <strain evidence="3">PB745_02</strain>
        <tissue evidence="3">Gill</tissue>
    </source>
</reference>
<comment type="caution">
    <text evidence="3">The sequence shown here is derived from an EMBL/GenBank/DDBJ whole genome shotgun (WGS) entry which is preliminary data.</text>
</comment>
<protein>
    <recommendedName>
        <fullName evidence="2">Insertion element IS150 protein InsJ-like helix-turn-helix domain-containing protein</fullName>
    </recommendedName>
</protein>
<evidence type="ECO:0000313" key="3">
    <source>
        <dbReference type="EMBL" id="KAK4324869.1"/>
    </source>
</evidence>
<evidence type="ECO:0000256" key="1">
    <source>
        <dbReference type="ARBA" id="ARBA00004123"/>
    </source>
</evidence>
<dbReference type="AlphaFoldDB" id="A0AAE1QE48"/>
<dbReference type="InterPro" id="IPR009057">
    <property type="entry name" value="Homeodomain-like_sf"/>
</dbReference>
<dbReference type="InterPro" id="IPR055247">
    <property type="entry name" value="InsJ-like_HTH"/>
</dbReference>
<dbReference type="GO" id="GO:0005634">
    <property type="term" value="C:nucleus"/>
    <property type="evidence" value="ECO:0007669"/>
    <property type="project" value="UniProtKB-SubCell"/>
</dbReference>
<dbReference type="SUPFAM" id="SSF46689">
    <property type="entry name" value="Homeodomain-like"/>
    <property type="match status" value="1"/>
</dbReference>
<evidence type="ECO:0000313" key="4">
    <source>
        <dbReference type="Proteomes" id="UP001292094"/>
    </source>
</evidence>
<dbReference type="Pfam" id="PF13518">
    <property type="entry name" value="HTH_28"/>
    <property type="match status" value="1"/>
</dbReference>
<name>A0AAE1QE48_9EUCA</name>
<proteinExistence type="predicted"/>
<accession>A0AAE1QE48</accession>
<dbReference type="EMBL" id="JAWZYT010000317">
    <property type="protein sequence ID" value="KAK4324869.1"/>
    <property type="molecule type" value="Genomic_DNA"/>
</dbReference>
<dbReference type="InterPro" id="IPR036388">
    <property type="entry name" value="WH-like_DNA-bd_sf"/>
</dbReference>